<dbReference type="OrthoDB" id="8901345at2"/>
<protein>
    <submittedName>
        <fullName evidence="2">CHRD domain-containing protein</fullName>
    </submittedName>
</protein>
<accession>A0A238WBX3</accession>
<dbReference type="Pfam" id="PF07452">
    <property type="entry name" value="CHRD"/>
    <property type="match status" value="1"/>
</dbReference>
<dbReference type="Proteomes" id="UP000198348">
    <property type="component" value="Unassembled WGS sequence"/>
</dbReference>
<dbReference type="SMART" id="SM00754">
    <property type="entry name" value="CHRD"/>
    <property type="match status" value="1"/>
</dbReference>
<dbReference type="RefSeq" id="WP_089300562.1">
    <property type="nucleotide sequence ID" value="NZ_FZNW01000005.1"/>
</dbReference>
<dbReference type="PROSITE" id="PS50933">
    <property type="entry name" value="CHRD"/>
    <property type="match status" value="1"/>
</dbReference>
<evidence type="ECO:0000313" key="3">
    <source>
        <dbReference type="Proteomes" id="UP000198348"/>
    </source>
</evidence>
<reference evidence="2 3" key="1">
    <citation type="submission" date="2017-06" db="EMBL/GenBank/DDBJ databases">
        <authorList>
            <person name="Kim H.J."/>
            <person name="Triplett B.A."/>
        </authorList>
    </citation>
    <scope>NUCLEOTIDE SEQUENCE [LARGE SCALE GENOMIC DNA]</scope>
    <source>
        <strain evidence="2 3">DSM 45207</strain>
    </source>
</reference>
<name>A0A238WBX3_9PSEU</name>
<evidence type="ECO:0000259" key="1">
    <source>
        <dbReference type="PROSITE" id="PS50933"/>
    </source>
</evidence>
<organism evidence="2 3">
    <name type="scientific">Haloechinothrix alba</name>
    <dbReference type="NCBI Taxonomy" id="664784"/>
    <lineage>
        <taxon>Bacteria</taxon>
        <taxon>Bacillati</taxon>
        <taxon>Actinomycetota</taxon>
        <taxon>Actinomycetes</taxon>
        <taxon>Pseudonocardiales</taxon>
        <taxon>Pseudonocardiaceae</taxon>
        <taxon>Haloechinothrix</taxon>
    </lineage>
</organism>
<feature type="domain" description="CHRD" evidence="1">
    <location>
        <begin position="48"/>
        <end position="184"/>
    </location>
</feature>
<dbReference type="InterPro" id="IPR010895">
    <property type="entry name" value="CHRD"/>
</dbReference>
<dbReference type="AlphaFoldDB" id="A0A238WBX3"/>
<proteinExistence type="predicted"/>
<dbReference type="EMBL" id="FZNW01000005">
    <property type="protein sequence ID" value="SNR43189.1"/>
    <property type="molecule type" value="Genomic_DNA"/>
</dbReference>
<keyword evidence="3" id="KW-1185">Reference proteome</keyword>
<sequence>MRYLPKIPATLAPERRARSLRVPALLLGVVLTAASVASAPAIHADPPEQRNFAAHATGDEEVPPVDTAAQGQVKLQFSRDGTQLRYRLNVANIEDVTMAHLHQAPAGANGPVVVWLYPDSPPPEPIPGRTDGVLATGTVTEDDLVGPMEGRSMSDLAAELADGNIYVNVHTEQHPAGEIRGQLR</sequence>
<evidence type="ECO:0000313" key="2">
    <source>
        <dbReference type="EMBL" id="SNR43189.1"/>
    </source>
</evidence>
<gene>
    <name evidence="2" type="ORF">SAMN06265360_105260</name>
</gene>